<evidence type="ECO:0000313" key="7">
    <source>
        <dbReference type="Proteomes" id="UP001499974"/>
    </source>
</evidence>
<dbReference type="Pfam" id="PF00486">
    <property type="entry name" value="Trans_reg_C"/>
    <property type="match status" value="1"/>
</dbReference>
<comment type="caution">
    <text evidence="6">The sequence shown here is derived from an EMBL/GenBank/DDBJ whole genome shotgun (WGS) entry which is preliminary data.</text>
</comment>
<organism evidence="6 7">
    <name type="scientific">Nocardioides conyzicola</name>
    <dbReference type="NCBI Taxonomy" id="1651781"/>
    <lineage>
        <taxon>Bacteria</taxon>
        <taxon>Bacillati</taxon>
        <taxon>Actinomycetota</taxon>
        <taxon>Actinomycetes</taxon>
        <taxon>Propionibacteriales</taxon>
        <taxon>Nocardioidaceae</taxon>
        <taxon>Nocardioides</taxon>
    </lineage>
</organism>
<feature type="domain" description="OmpR/PhoB-type" evidence="5">
    <location>
        <begin position="137"/>
        <end position="235"/>
    </location>
</feature>
<dbReference type="InterPro" id="IPR011006">
    <property type="entry name" value="CheY-like_superfamily"/>
</dbReference>
<gene>
    <name evidence="6" type="primary">tcrA</name>
    <name evidence="6" type="ORF">GCM10023349_38490</name>
</gene>
<dbReference type="InterPro" id="IPR039420">
    <property type="entry name" value="WalR-like"/>
</dbReference>
<dbReference type="Proteomes" id="UP001499974">
    <property type="component" value="Unassembled WGS sequence"/>
</dbReference>
<keyword evidence="1 3" id="KW-0238">DNA-binding</keyword>
<proteinExistence type="predicted"/>
<dbReference type="CDD" id="cd19935">
    <property type="entry name" value="REC_OmpR_CusR-like"/>
    <property type="match status" value="1"/>
</dbReference>
<feature type="domain" description="Response regulatory" evidence="4">
    <location>
        <begin position="13"/>
        <end position="129"/>
    </location>
</feature>
<accession>A0ABP8XUW2</accession>
<name>A0ABP8XUW2_9ACTN</name>
<dbReference type="SMART" id="SM00862">
    <property type="entry name" value="Trans_reg_C"/>
    <property type="match status" value="1"/>
</dbReference>
<feature type="DNA-binding region" description="OmpR/PhoB-type" evidence="3">
    <location>
        <begin position="137"/>
        <end position="235"/>
    </location>
</feature>
<dbReference type="EMBL" id="BAABKM010000003">
    <property type="protein sequence ID" value="GAA4715319.1"/>
    <property type="molecule type" value="Genomic_DNA"/>
</dbReference>
<dbReference type="PANTHER" id="PTHR48111">
    <property type="entry name" value="REGULATOR OF RPOS"/>
    <property type="match status" value="1"/>
</dbReference>
<dbReference type="PANTHER" id="PTHR48111:SF28">
    <property type="entry name" value="TRANSCRIPTIONAL REGULATORY PROTEIN TCRX-RELATED"/>
    <property type="match status" value="1"/>
</dbReference>
<dbReference type="PROSITE" id="PS51755">
    <property type="entry name" value="OMPR_PHOB"/>
    <property type="match status" value="1"/>
</dbReference>
<dbReference type="InterPro" id="IPR036388">
    <property type="entry name" value="WH-like_DNA-bd_sf"/>
</dbReference>
<reference evidence="7" key="1">
    <citation type="journal article" date="2019" name="Int. J. Syst. Evol. Microbiol.">
        <title>The Global Catalogue of Microorganisms (GCM) 10K type strain sequencing project: providing services to taxonomists for standard genome sequencing and annotation.</title>
        <authorList>
            <consortium name="The Broad Institute Genomics Platform"/>
            <consortium name="The Broad Institute Genome Sequencing Center for Infectious Disease"/>
            <person name="Wu L."/>
            <person name="Ma J."/>
        </authorList>
    </citation>
    <scope>NUCLEOTIDE SEQUENCE [LARGE SCALE GENOMIC DNA]</scope>
    <source>
        <strain evidence="7">JCM 18531</strain>
    </source>
</reference>
<dbReference type="SUPFAM" id="SSF52172">
    <property type="entry name" value="CheY-like"/>
    <property type="match status" value="1"/>
</dbReference>
<dbReference type="Gene3D" id="1.10.10.10">
    <property type="entry name" value="Winged helix-like DNA-binding domain superfamily/Winged helix DNA-binding domain"/>
    <property type="match status" value="1"/>
</dbReference>
<keyword evidence="7" id="KW-1185">Reference proteome</keyword>
<feature type="modified residue" description="4-aspartylphosphate" evidence="2">
    <location>
        <position position="64"/>
    </location>
</feature>
<dbReference type="InterPro" id="IPR001789">
    <property type="entry name" value="Sig_transdc_resp-reg_receiver"/>
</dbReference>
<evidence type="ECO:0000259" key="4">
    <source>
        <dbReference type="PROSITE" id="PS50110"/>
    </source>
</evidence>
<evidence type="ECO:0000256" key="1">
    <source>
        <dbReference type="ARBA" id="ARBA00023125"/>
    </source>
</evidence>
<protein>
    <submittedName>
        <fullName evidence="6">Two-component system response regulator TcrA</fullName>
    </submittedName>
</protein>
<evidence type="ECO:0000313" key="6">
    <source>
        <dbReference type="EMBL" id="GAA4715319.1"/>
    </source>
</evidence>
<evidence type="ECO:0000259" key="5">
    <source>
        <dbReference type="PROSITE" id="PS51755"/>
    </source>
</evidence>
<sequence length="236" mass="25822">MNPPSGVQSGTVRILVAEDDVRLADLLEQSLTEAGWDVEVVHDGTAAYGRALPDGLPYDVLLLDWMLPGTDGVTVCRRLRSLGVTTPVLMLTARGDVRDRIDGLDAGADDYLAKPFDLDELLARLRALRRRSAYGEDAVVEVDDLVVDPMSRRVSRAGTPIELSAREFDVLHLLVARAGQVVSRYTILDEVWDGETDLRSNVIDVHLASIRSKIDRPFGTSTITTVRGAGYRVDPA</sequence>
<dbReference type="InterPro" id="IPR001867">
    <property type="entry name" value="OmpR/PhoB-type_DNA-bd"/>
</dbReference>
<dbReference type="Gene3D" id="3.40.50.2300">
    <property type="match status" value="1"/>
</dbReference>
<dbReference type="SMART" id="SM00448">
    <property type="entry name" value="REC"/>
    <property type="match status" value="1"/>
</dbReference>
<evidence type="ECO:0000256" key="3">
    <source>
        <dbReference type="PROSITE-ProRule" id="PRU01091"/>
    </source>
</evidence>
<dbReference type="PROSITE" id="PS50110">
    <property type="entry name" value="RESPONSE_REGULATORY"/>
    <property type="match status" value="1"/>
</dbReference>
<dbReference type="CDD" id="cd00383">
    <property type="entry name" value="trans_reg_C"/>
    <property type="match status" value="1"/>
</dbReference>
<keyword evidence="2" id="KW-0597">Phosphoprotein</keyword>
<evidence type="ECO:0000256" key="2">
    <source>
        <dbReference type="PROSITE-ProRule" id="PRU00169"/>
    </source>
</evidence>
<dbReference type="Pfam" id="PF00072">
    <property type="entry name" value="Response_reg"/>
    <property type="match status" value="1"/>
</dbReference>